<name>A0A550C1N4_9AGAR</name>
<feature type="compositionally biased region" description="Acidic residues" evidence="1">
    <location>
        <begin position="690"/>
        <end position="706"/>
    </location>
</feature>
<feature type="compositionally biased region" description="Basic and acidic residues" evidence="1">
    <location>
        <begin position="309"/>
        <end position="320"/>
    </location>
</feature>
<proteinExistence type="predicted"/>
<feature type="compositionally biased region" description="Low complexity" evidence="1">
    <location>
        <begin position="1550"/>
        <end position="1562"/>
    </location>
</feature>
<dbReference type="InterPro" id="IPR000467">
    <property type="entry name" value="G_patch_dom"/>
</dbReference>
<feature type="compositionally biased region" description="Basic residues" evidence="1">
    <location>
        <begin position="754"/>
        <end position="764"/>
    </location>
</feature>
<feature type="compositionally biased region" description="Basic and acidic residues" evidence="1">
    <location>
        <begin position="363"/>
        <end position="375"/>
    </location>
</feature>
<evidence type="ECO:0000256" key="1">
    <source>
        <dbReference type="SAM" id="MobiDB-lite"/>
    </source>
</evidence>
<dbReference type="STRING" id="97359.A0A550C1N4"/>
<gene>
    <name evidence="4" type="ORF">BD626DRAFT_633733</name>
</gene>
<feature type="compositionally biased region" description="Polar residues" evidence="1">
    <location>
        <begin position="1820"/>
        <end position="1829"/>
    </location>
</feature>
<dbReference type="Pfam" id="PF01585">
    <property type="entry name" value="G-patch"/>
    <property type="match status" value="1"/>
</dbReference>
<dbReference type="PANTHER" id="PTHR13384">
    <property type="entry name" value="G PATCH DOMAIN-CONTAINING PROTEIN 1"/>
    <property type="match status" value="1"/>
</dbReference>
<dbReference type="EMBL" id="VDMD01000033">
    <property type="protein sequence ID" value="TRM58715.1"/>
    <property type="molecule type" value="Genomic_DNA"/>
</dbReference>
<dbReference type="PROSITE" id="PS50174">
    <property type="entry name" value="G_PATCH"/>
    <property type="match status" value="1"/>
</dbReference>
<feature type="region of interest" description="Disordered" evidence="1">
    <location>
        <begin position="307"/>
        <end position="331"/>
    </location>
</feature>
<feature type="region of interest" description="Disordered" evidence="1">
    <location>
        <begin position="741"/>
        <end position="814"/>
    </location>
</feature>
<dbReference type="Proteomes" id="UP000320762">
    <property type="component" value="Unassembled WGS sequence"/>
</dbReference>
<comment type="caution">
    <text evidence="4">The sequence shown here is derived from an EMBL/GenBank/DDBJ whole genome shotgun (WGS) entry which is preliminary data.</text>
</comment>
<evidence type="ECO:0000313" key="4">
    <source>
        <dbReference type="EMBL" id="TRM58715.1"/>
    </source>
</evidence>
<evidence type="ECO:0000313" key="5">
    <source>
        <dbReference type="Proteomes" id="UP000320762"/>
    </source>
</evidence>
<evidence type="ECO:0000259" key="3">
    <source>
        <dbReference type="PROSITE" id="PS51700"/>
    </source>
</evidence>
<dbReference type="PROSITE" id="PS51700">
    <property type="entry name" value="SEPARIN"/>
    <property type="match status" value="1"/>
</dbReference>
<feature type="compositionally biased region" description="Basic residues" evidence="1">
    <location>
        <begin position="1563"/>
        <end position="1584"/>
    </location>
</feature>
<dbReference type="Pfam" id="PF03568">
    <property type="entry name" value="Separin_C"/>
    <property type="match status" value="1"/>
</dbReference>
<dbReference type="Pfam" id="PF07713">
    <property type="entry name" value="DUF1604"/>
    <property type="match status" value="1"/>
</dbReference>
<feature type="domain" description="Peptidase C50" evidence="3">
    <location>
        <begin position="2547"/>
        <end position="2644"/>
    </location>
</feature>
<dbReference type="SUPFAM" id="SSF48452">
    <property type="entry name" value="TPR-like"/>
    <property type="match status" value="1"/>
</dbReference>
<dbReference type="GO" id="GO:0006397">
    <property type="term" value="P:mRNA processing"/>
    <property type="evidence" value="ECO:0007669"/>
    <property type="project" value="InterPro"/>
</dbReference>
<dbReference type="PANTHER" id="PTHR13384:SF19">
    <property type="entry name" value="G PATCH DOMAIN-CONTAINING PROTEIN 1"/>
    <property type="match status" value="1"/>
</dbReference>
<dbReference type="Pfam" id="PF26093">
    <property type="entry name" value="HTH_TGH"/>
    <property type="match status" value="1"/>
</dbReference>
<accession>A0A550C1N4</accession>
<dbReference type="GO" id="GO:0004197">
    <property type="term" value="F:cysteine-type endopeptidase activity"/>
    <property type="evidence" value="ECO:0007669"/>
    <property type="project" value="InterPro"/>
</dbReference>
<dbReference type="Gene3D" id="1.25.40.10">
    <property type="entry name" value="Tetratricopeptide repeat domain"/>
    <property type="match status" value="1"/>
</dbReference>
<feature type="domain" description="G-patch" evidence="2">
    <location>
        <begin position="158"/>
        <end position="178"/>
    </location>
</feature>
<feature type="compositionally biased region" description="Polar residues" evidence="1">
    <location>
        <begin position="1836"/>
        <end position="1849"/>
    </location>
</feature>
<feature type="region of interest" description="Disordered" evidence="1">
    <location>
        <begin position="1547"/>
        <end position="1595"/>
    </location>
</feature>
<dbReference type="GO" id="GO:0003723">
    <property type="term" value="F:RNA binding"/>
    <property type="evidence" value="ECO:0007669"/>
    <property type="project" value="TreeGrafter"/>
</dbReference>
<feature type="region of interest" description="Disordered" evidence="1">
    <location>
        <begin position="363"/>
        <end position="397"/>
    </location>
</feature>
<organism evidence="4 5">
    <name type="scientific">Schizophyllum amplum</name>
    <dbReference type="NCBI Taxonomy" id="97359"/>
    <lineage>
        <taxon>Eukaryota</taxon>
        <taxon>Fungi</taxon>
        <taxon>Dikarya</taxon>
        <taxon>Basidiomycota</taxon>
        <taxon>Agaricomycotina</taxon>
        <taxon>Agaricomycetes</taxon>
        <taxon>Agaricomycetidae</taxon>
        <taxon>Agaricales</taxon>
        <taxon>Schizophyllaceae</taxon>
        <taxon>Schizophyllum</taxon>
    </lineage>
</organism>
<dbReference type="InterPro" id="IPR030397">
    <property type="entry name" value="SEPARIN_core_dom"/>
</dbReference>
<sequence length="2734" mass="301575">MTSRLKRKLGDAGVDLTSSKVNENFCLVGTPLPPLEKSKDTGEFVPLWKQEVRDEKGRRRLHGAFTGGFSAGYFNTVGSKEGWTPSTFVSSRNGRSKVKLARPEDFMDEEDLQDIRDSRQFVDTTEQMDLDGRVQDRPDAGEDSIASALERSMLPPPTDSAGARILKKMGWKLGQGIGPRVSLRQRRIQDIQAASGHTLAADDIQVPDDEEEAKKHTYAPRDTPVLLVARKDNSHGLGYRPGMGLNESAGADKAGLTGPNLASGFGLGALNEADEDDLDVYDSGTQVTRRGTAYDIIDREEEDEIAISSKHELRRGEPQKRSSASTQTFRDGQVVLSDFQLSDKPVSEDRWFPLPDVPTGWRPDPRRVWASDKENVQPPEPRPQAPIPYGKWKESGKTADERGNLLGETPLPAAPRSVFDFMSKKDRERLQKIAAGVHEKPPATEIAYPQLDGHIAHAALKGYQPFAADPAKHARYVVYLESQADASGQAPHLQAQSGQSVSAFNKELEDYAKAAAMFKPMSDAMAGRFTTAAHVEQAKNVPEGLIFIKAEPDAVDMTKETAEESKTEEELSPKAQAARVGMFGALTREVKPWRPDRLLCKRFGVKEPELHASETDQSTQKTAADTYTKTDLEVAVAAERAQAEQERAAAGNGPRDLANVGLGEDETQGRDTLTYERPAMDVFKAIFASDDEDSGDEGENEMEVDDPPPASAPVVAAVESQTKAEMPEVVDMTTFKPTFVPREARMTKESSAVKPKKDKKKKEKRALVSFAEDEEGGGLTLAPVKKRKGKEKEKDGERSKKKRRHDQDVDDDAMWVEKPAPEAAKAFQDLPSATQSSAKPGDSQAGLNIEAGDRTAAVNVAGKLVALEMYDEAFSTVEDIHPRLCSILATSSPPASSAGLQLLSIDIPDITPDENITMLTTAYLLYALIVVSRRVTSAKGATLEPFAQALYSQTTLITWQSTLSSSLPVKHADSLLTRAYTILTRGTPGTDTNPFTEKDTRAAAAVLPTVASIVRYVQDRSDAPEFMSGPKYLGFCEAWTSFARRAGDLATLDHISSLLVSPDHGGVSNSTEDDGSVKIAPEDAASLCTRLAQLTVCLEEAESAGGLVDRIQDTISLIKSPQVPQMLGLSHQDDTGRSYRKVDNAMSRLLQTSLRVADVSPRSGPVGDLVVAIRSLLEAMVTVMEAAISQISPQARGALVARVLETLTLLARTRLLALDPRTHIAAHDFLERATRLAQAQPSSSETAKLLRYLSAAFYNLGATLFTAAQHSACIAFLRDSCLTGAQGIEMRATEEDADEGWQQLEDQLYRRWEILGICQSKAGNRRAANDAFAQAIKSFPYSHARLGEILGSTSASEAFTASESLKHLSAIVDRATYIGACELLLAPEAISLRDIGIRDHDILGALLERQIHSLSSLRWKESVRAVVRLLLLQLLDVYNAAVMPLRRIRALLMCLEFKYHCNPEEGFGFSSPWELSVEIQALLASESMEHDTGLLTFTAQYRAMTHLWLGLLAHRRADPEQVDLLVFHSEEASKLFRAFINTRTTEHTPKSALKSASSTKTSQPRRRVVASKPVVRKAPSKKKPAPPPAPITPKAKPLQEISMNVVTPPDHPAVPKHLHVLRRLQRLARFAATDVFCPQPAWFDVGEGRVLDIVRRLSEVKLGSDSDDYANATTELAFEYFQLGKMTRAKSMFNRLRENGAMISPEVKINLLLRYAGVLAESEDVAASSVAYSTALDLVSSLPSESKGLPPRQLMQHRLDCLERAALASRVFSLIQLCKNNVPAALDGLLRCLRLLNRAMDGFTRFYATSKPKAVEEDNPFQSTETNETGLAEAQPFSTPAPSRASSMGSDGYRVAEAQLDTLFAVSSAYLSRGSAREAEYFIDQAFDLAESLNAPPIVSRALAKKGEILLLLARLEDSHDCLTRAMQLLPTVTGNDAVDLRRFKGIIPNDQNSRKAPSSCMKRRSQCWKSWIKHSLQKVFRHGTWSATESVFPQLLAAILKRHLWLLRDSDHEGFEDIMGKLRALSTTALSNAEVTALEGRLALHEIYSRFRSDMFLSSIAESTIALPMGMSCDKPLPMLPSTQDLVRLLQNAETLFWTDLDSTSKKGNVAHVREAAVSLAIVRALQTSLGLVDDRGSSLAGRLLDTSSAVTLRREMLEVTTHKFPDYNAFDDLQWRAISPDGSAKSFAKAPTRLFANLSLNDCDMSDDDEMSEEGALRAYWTRVRVRYETIGISPDTVSSATTTFSPHWTIVHVTVTEDRRSLFLSRQQGGEQAEPLVFCIPLQGRRDTDDDEDHLSFDDALLEMTEIIRLSNETTKSAANIRNDPEARTSWWKERAALDSRLKELLQSIEFCWLGGFKTILGPRSNLTTQAIEDIRKSIDKVFDENLRLRDKKPKGKAHRKTASQSQNLRNVRLDDHIVERIAALGPKCADEELEDFVYFILDLYQFHGVQVSIAEVDIVQVIVDLRAVLEEETTRSRVRDAGKTRSRHEISEATNGGEHLFLILDKNVQGIPWESIPILRGRSMAKLRKGGVEGVVDRAVVDPRDGYYVLNPSGDLTGTEGRFKDWAQQMQTVGWDGVIGQPPSEQQFLNALRQRDIVVYFGHGGADKYARSHKIRQLPRCAATMLWGCSSGFMKDMGEFDRVGIPNNYMLAGCPSLVVNMWDVTDRDIDKFTQSVFDKMKLDLGHAKRWDESRAGSVSVVAAVAQSRDVCKLKYLTGAAPVVYGIPFYL</sequence>
<dbReference type="InterPro" id="IPR011990">
    <property type="entry name" value="TPR-like_helical_dom_sf"/>
</dbReference>
<dbReference type="InterPro" id="IPR011666">
    <property type="entry name" value="DUF1604"/>
</dbReference>
<evidence type="ECO:0000259" key="2">
    <source>
        <dbReference type="PROSITE" id="PS50174"/>
    </source>
</evidence>
<dbReference type="GO" id="GO:0005634">
    <property type="term" value="C:nucleus"/>
    <property type="evidence" value="ECO:0007669"/>
    <property type="project" value="TreeGrafter"/>
</dbReference>
<feature type="compositionally biased region" description="Polar residues" evidence="1">
    <location>
        <begin position="321"/>
        <end position="330"/>
    </location>
</feature>
<keyword evidence="5" id="KW-1185">Reference proteome</keyword>
<feature type="region of interest" description="Disordered" evidence="1">
    <location>
        <begin position="1814"/>
        <end position="1849"/>
    </location>
</feature>
<dbReference type="GO" id="GO:0006508">
    <property type="term" value="P:proteolysis"/>
    <property type="evidence" value="ECO:0007669"/>
    <property type="project" value="InterPro"/>
</dbReference>
<protein>
    <submittedName>
        <fullName evidence="4">Peptidase family C50-domain-containing protein</fullName>
    </submittedName>
</protein>
<feature type="region of interest" description="Disordered" evidence="1">
    <location>
        <begin position="690"/>
        <end position="712"/>
    </location>
</feature>
<reference evidence="4 5" key="1">
    <citation type="journal article" date="2019" name="New Phytol.">
        <title>Comparative genomics reveals unique wood-decay strategies and fruiting body development in the Schizophyllaceae.</title>
        <authorList>
            <person name="Almasi E."/>
            <person name="Sahu N."/>
            <person name="Krizsan K."/>
            <person name="Balint B."/>
            <person name="Kovacs G.M."/>
            <person name="Kiss B."/>
            <person name="Cseklye J."/>
            <person name="Drula E."/>
            <person name="Henrissat B."/>
            <person name="Nagy I."/>
            <person name="Chovatia M."/>
            <person name="Adam C."/>
            <person name="LaButti K."/>
            <person name="Lipzen A."/>
            <person name="Riley R."/>
            <person name="Grigoriev I.V."/>
            <person name="Nagy L.G."/>
        </authorList>
    </citation>
    <scope>NUCLEOTIDE SEQUENCE [LARGE SCALE GENOMIC DNA]</scope>
    <source>
        <strain evidence="4 5">NL-1724</strain>
    </source>
</reference>
<dbReference type="OrthoDB" id="10255632at2759"/>